<name>A0AA39IFN8_9BILA</name>
<evidence type="ECO:0000313" key="3">
    <source>
        <dbReference type="Proteomes" id="UP001175271"/>
    </source>
</evidence>
<comment type="caution">
    <text evidence="2">The sequence shown here is derived from an EMBL/GenBank/DDBJ whole genome shotgun (WGS) entry which is preliminary data.</text>
</comment>
<feature type="signal peptide" evidence="1">
    <location>
        <begin position="1"/>
        <end position="17"/>
    </location>
</feature>
<gene>
    <name evidence="2" type="ORF">QR680_007796</name>
</gene>
<accession>A0AA39IFN8</accession>
<proteinExistence type="predicted"/>
<feature type="chain" id="PRO_5041347804" evidence="1">
    <location>
        <begin position="18"/>
        <end position="171"/>
    </location>
</feature>
<keyword evidence="3" id="KW-1185">Reference proteome</keyword>
<dbReference type="Proteomes" id="UP001175271">
    <property type="component" value="Unassembled WGS sequence"/>
</dbReference>
<evidence type="ECO:0000256" key="1">
    <source>
        <dbReference type="SAM" id="SignalP"/>
    </source>
</evidence>
<reference evidence="2" key="1">
    <citation type="submission" date="2023-06" db="EMBL/GenBank/DDBJ databases">
        <title>Genomic analysis of the entomopathogenic nematode Steinernema hermaphroditum.</title>
        <authorList>
            <person name="Schwarz E.M."/>
            <person name="Heppert J.K."/>
            <person name="Baniya A."/>
            <person name="Schwartz H.T."/>
            <person name="Tan C.-H."/>
            <person name="Antoshechkin I."/>
            <person name="Sternberg P.W."/>
            <person name="Goodrich-Blair H."/>
            <person name="Dillman A.R."/>
        </authorList>
    </citation>
    <scope>NUCLEOTIDE SEQUENCE</scope>
    <source>
        <strain evidence="2">PS9179</strain>
        <tissue evidence="2">Whole animal</tissue>
    </source>
</reference>
<dbReference type="EMBL" id="JAUCMV010000001">
    <property type="protein sequence ID" value="KAK0422805.1"/>
    <property type="molecule type" value="Genomic_DNA"/>
</dbReference>
<organism evidence="2 3">
    <name type="scientific">Steinernema hermaphroditum</name>
    <dbReference type="NCBI Taxonomy" id="289476"/>
    <lineage>
        <taxon>Eukaryota</taxon>
        <taxon>Metazoa</taxon>
        <taxon>Ecdysozoa</taxon>
        <taxon>Nematoda</taxon>
        <taxon>Chromadorea</taxon>
        <taxon>Rhabditida</taxon>
        <taxon>Tylenchina</taxon>
        <taxon>Panagrolaimomorpha</taxon>
        <taxon>Strongyloidoidea</taxon>
        <taxon>Steinernematidae</taxon>
        <taxon>Steinernema</taxon>
    </lineage>
</organism>
<sequence length="171" mass="19059">MKLPLLLLLSSAVLVFSSFDLDNYSNDLIEDFGNHTVAKREAIDPWILDCVAGVKCRCQRGCLGLKPGKKYSYARAVSSQSPPTMKLPWLLLLFSAVFIFPSFALKDPYVLGSLGNRKRIVQSPLRRWITACVMTEQCSCRSGCGDMTSWTYGRAFDCCNGCCKIPLWPTS</sequence>
<dbReference type="AlphaFoldDB" id="A0AA39IFN8"/>
<evidence type="ECO:0000313" key="2">
    <source>
        <dbReference type="EMBL" id="KAK0422805.1"/>
    </source>
</evidence>
<keyword evidence="1" id="KW-0732">Signal</keyword>
<protein>
    <submittedName>
        <fullName evidence="2">Uncharacterized protein</fullName>
    </submittedName>
</protein>